<name>A0A316FYQ9_9GAMM</name>
<keyword evidence="1" id="KW-0732">Signal</keyword>
<feature type="chain" id="PRO_5016260512" description="YnbE-like lipoprotein" evidence="1">
    <location>
        <begin position="27"/>
        <end position="68"/>
    </location>
</feature>
<dbReference type="OrthoDB" id="5772474at2"/>
<dbReference type="EMBL" id="QGGU01000002">
    <property type="protein sequence ID" value="PWK53668.1"/>
    <property type="molecule type" value="Genomic_DNA"/>
</dbReference>
<organism evidence="2 3">
    <name type="scientific">Pleionea mediterranea</name>
    <dbReference type="NCBI Taxonomy" id="523701"/>
    <lineage>
        <taxon>Bacteria</taxon>
        <taxon>Pseudomonadati</taxon>
        <taxon>Pseudomonadota</taxon>
        <taxon>Gammaproteobacteria</taxon>
        <taxon>Oceanospirillales</taxon>
        <taxon>Pleioneaceae</taxon>
        <taxon>Pleionea</taxon>
    </lineage>
</organism>
<protein>
    <recommendedName>
        <fullName evidence="4">YnbE-like lipoprotein</fullName>
    </recommendedName>
</protein>
<dbReference type="Proteomes" id="UP000245790">
    <property type="component" value="Unassembled WGS sequence"/>
</dbReference>
<evidence type="ECO:0000313" key="3">
    <source>
        <dbReference type="Proteomes" id="UP000245790"/>
    </source>
</evidence>
<dbReference type="RefSeq" id="WP_109761741.1">
    <property type="nucleotide sequence ID" value="NZ_QGGU01000002.1"/>
</dbReference>
<proteinExistence type="predicted"/>
<feature type="signal peptide" evidence="1">
    <location>
        <begin position="1"/>
        <end position="26"/>
    </location>
</feature>
<accession>A0A316FYQ9</accession>
<keyword evidence="3" id="KW-1185">Reference proteome</keyword>
<sequence>MKQRIRFISVSALAVTTLLLMGCVNSTPGQSYVVDSDKVYAIEKAAKTSSTNVDVIWVNPPRKRVKID</sequence>
<dbReference type="PROSITE" id="PS51257">
    <property type="entry name" value="PROKAR_LIPOPROTEIN"/>
    <property type="match status" value="1"/>
</dbReference>
<dbReference type="AlphaFoldDB" id="A0A316FYQ9"/>
<evidence type="ECO:0000313" key="2">
    <source>
        <dbReference type="EMBL" id="PWK53668.1"/>
    </source>
</evidence>
<reference evidence="2 3" key="1">
    <citation type="submission" date="2018-05" db="EMBL/GenBank/DDBJ databases">
        <title>Genomic Encyclopedia of Type Strains, Phase IV (KMG-IV): sequencing the most valuable type-strain genomes for metagenomic binning, comparative biology and taxonomic classification.</title>
        <authorList>
            <person name="Goeker M."/>
        </authorList>
    </citation>
    <scope>NUCLEOTIDE SEQUENCE [LARGE SCALE GENOMIC DNA]</scope>
    <source>
        <strain evidence="2 3">DSM 25350</strain>
    </source>
</reference>
<comment type="caution">
    <text evidence="2">The sequence shown here is derived from an EMBL/GenBank/DDBJ whole genome shotgun (WGS) entry which is preliminary data.</text>
</comment>
<gene>
    <name evidence="2" type="ORF">C8D97_10256</name>
</gene>
<evidence type="ECO:0000256" key="1">
    <source>
        <dbReference type="SAM" id="SignalP"/>
    </source>
</evidence>
<evidence type="ECO:0008006" key="4">
    <source>
        <dbReference type="Google" id="ProtNLM"/>
    </source>
</evidence>